<dbReference type="GO" id="GO:0032389">
    <property type="term" value="C:MutLalpha complex"/>
    <property type="evidence" value="ECO:0007669"/>
    <property type="project" value="TreeGrafter"/>
</dbReference>
<comment type="similarity">
    <text evidence="2">Belongs to the DNA mismatch repair MutL/HexB family.</text>
</comment>
<evidence type="ECO:0000259" key="5">
    <source>
        <dbReference type="SMART" id="SM01340"/>
    </source>
</evidence>
<dbReference type="GO" id="GO:0005524">
    <property type="term" value="F:ATP binding"/>
    <property type="evidence" value="ECO:0007669"/>
    <property type="project" value="InterPro"/>
</dbReference>
<organism evidence="6 7">
    <name type="scientific">Chaetoceros tenuissimus</name>
    <dbReference type="NCBI Taxonomy" id="426638"/>
    <lineage>
        <taxon>Eukaryota</taxon>
        <taxon>Sar</taxon>
        <taxon>Stramenopiles</taxon>
        <taxon>Ochrophyta</taxon>
        <taxon>Bacillariophyta</taxon>
        <taxon>Coscinodiscophyceae</taxon>
        <taxon>Chaetocerotophycidae</taxon>
        <taxon>Chaetocerotales</taxon>
        <taxon>Chaetocerotaceae</taxon>
        <taxon>Chaetoceros</taxon>
    </lineage>
</organism>
<dbReference type="AlphaFoldDB" id="A0AAD3H1Q0"/>
<evidence type="ECO:0000256" key="1">
    <source>
        <dbReference type="ARBA" id="ARBA00004229"/>
    </source>
</evidence>
<comment type="subcellular location">
    <subcellularLocation>
        <location evidence="1">Plastid</location>
        <location evidence="1">Chloroplast</location>
    </subcellularLocation>
</comment>
<dbReference type="InterPro" id="IPR036890">
    <property type="entry name" value="HATPase_C_sf"/>
</dbReference>
<dbReference type="Gene3D" id="3.30.230.10">
    <property type="match status" value="1"/>
</dbReference>
<evidence type="ECO:0000256" key="4">
    <source>
        <dbReference type="SAM" id="MobiDB-lite"/>
    </source>
</evidence>
<feature type="compositionally biased region" description="Basic and acidic residues" evidence="4">
    <location>
        <begin position="428"/>
        <end position="444"/>
    </location>
</feature>
<comment type="caution">
    <text evidence="6">The sequence shown here is derived from an EMBL/GenBank/DDBJ whole genome shotgun (WGS) entry which is preliminary data.</text>
</comment>
<keyword evidence="7" id="KW-1185">Reference proteome</keyword>
<dbReference type="NCBIfam" id="TIGR00585">
    <property type="entry name" value="mutl"/>
    <property type="match status" value="1"/>
</dbReference>
<dbReference type="InterPro" id="IPR014762">
    <property type="entry name" value="DNA_mismatch_repair_CS"/>
</dbReference>
<feature type="compositionally biased region" description="Polar residues" evidence="4">
    <location>
        <begin position="503"/>
        <end position="512"/>
    </location>
</feature>
<evidence type="ECO:0000256" key="3">
    <source>
        <dbReference type="ARBA" id="ARBA00022763"/>
    </source>
</evidence>
<dbReference type="EMBL" id="BLLK01000022">
    <property type="protein sequence ID" value="GFH46654.1"/>
    <property type="molecule type" value="Genomic_DNA"/>
</dbReference>
<dbReference type="CDD" id="cd16926">
    <property type="entry name" value="HATPase_MutL-MLH-PMS-like"/>
    <property type="match status" value="1"/>
</dbReference>
<dbReference type="PROSITE" id="PS00058">
    <property type="entry name" value="DNA_MISMATCH_REPAIR_1"/>
    <property type="match status" value="1"/>
</dbReference>
<feature type="compositionally biased region" description="Acidic residues" evidence="4">
    <location>
        <begin position="582"/>
        <end position="595"/>
    </location>
</feature>
<dbReference type="PANTHER" id="PTHR10073:SF52">
    <property type="entry name" value="MISMATCH REPAIR ENDONUCLEASE PMS2"/>
    <property type="match status" value="1"/>
</dbReference>
<dbReference type="GO" id="GO:0006298">
    <property type="term" value="P:mismatch repair"/>
    <property type="evidence" value="ECO:0007669"/>
    <property type="project" value="InterPro"/>
</dbReference>
<dbReference type="Pfam" id="PF01119">
    <property type="entry name" value="DNA_mis_repair"/>
    <property type="match status" value="1"/>
</dbReference>
<dbReference type="PANTHER" id="PTHR10073">
    <property type="entry name" value="DNA MISMATCH REPAIR PROTEIN MLH, PMS, MUTL"/>
    <property type="match status" value="1"/>
</dbReference>
<protein>
    <recommendedName>
        <fullName evidence="5">DNA mismatch repair protein S5 domain-containing protein</fullName>
    </recommendedName>
</protein>
<dbReference type="InterPro" id="IPR002099">
    <property type="entry name" value="MutL/Mlh/PMS"/>
</dbReference>
<dbReference type="Proteomes" id="UP001054902">
    <property type="component" value="Unassembled WGS sequence"/>
</dbReference>
<evidence type="ECO:0000313" key="6">
    <source>
        <dbReference type="EMBL" id="GFH46654.1"/>
    </source>
</evidence>
<dbReference type="InterPro" id="IPR038973">
    <property type="entry name" value="MutL/Mlh/Pms-like"/>
</dbReference>
<dbReference type="GO" id="GO:0030983">
    <property type="term" value="F:mismatched DNA binding"/>
    <property type="evidence" value="ECO:0007669"/>
    <property type="project" value="InterPro"/>
</dbReference>
<feature type="compositionally biased region" description="Polar residues" evidence="4">
    <location>
        <begin position="551"/>
        <end position="561"/>
    </location>
</feature>
<dbReference type="GO" id="GO:0009507">
    <property type="term" value="C:chloroplast"/>
    <property type="evidence" value="ECO:0007669"/>
    <property type="project" value="UniProtKB-SubCell"/>
</dbReference>
<feature type="region of interest" description="Disordered" evidence="4">
    <location>
        <begin position="503"/>
        <end position="595"/>
    </location>
</feature>
<dbReference type="InterPro" id="IPR013507">
    <property type="entry name" value="DNA_mismatch_S5_2-like"/>
</dbReference>
<keyword evidence="3" id="KW-0227">DNA damage</keyword>
<evidence type="ECO:0000256" key="2">
    <source>
        <dbReference type="ARBA" id="ARBA00006082"/>
    </source>
</evidence>
<dbReference type="SUPFAM" id="SSF54211">
    <property type="entry name" value="Ribosomal protein S5 domain 2-like"/>
    <property type="match status" value="1"/>
</dbReference>
<dbReference type="GO" id="GO:0140664">
    <property type="term" value="F:ATP-dependent DNA damage sensor activity"/>
    <property type="evidence" value="ECO:0007669"/>
    <property type="project" value="InterPro"/>
</dbReference>
<feature type="region of interest" description="Disordered" evidence="4">
    <location>
        <begin position="428"/>
        <end position="483"/>
    </location>
</feature>
<dbReference type="InterPro" id="IPR003594">
    <property type="entry name" value="HATPase_dom"/>
</dbReference>
<dbReference type="Gene3D" id="3.30.565.10">
    <property type="entry name" value="Histidine kinase-like ATPase, C-terminal domain"/>
    <property type="match status" value="1"/>
</dbReference>
<gene>
    <name evidence="6" type="ORF">CTEN210_03128</name>
</gene>
<feature type="domain" description="DNA mismatch repair protein S5" evidence="5">
    <location>
        <begin position="247"/>
        <end position="394"/>
    </location>
</feature>
<accession>A0AAD3H1Q0</accession>
<proteinExistence type="inferred from homology"/>
<feature type="compositionally biased region" description="Polar residues" evidence="4">
    <location>
        <begin position="519"/>
        <end position="545"/>
    </location>
</feature>
<dbReference type="SUPFAM" id="SSF55874">
    <property type="entry name" value="ATPase domain of HSP90 chaperone/DNA topoisomerase II/histidine kinase"/>
    <property type="match status" value="1"/>
</dbReference>
<sequence length="595" mass="65353">MTDCSDDESDIDDVGLIAPITQGDVRRIVAGQVITDLASTVKELVDNALDSGAKSINIRLFNDGIDVVEVSDDGCGVPKDSRPLLAMKHATSKIRSFDELYLDTYEEGQMQLKQLGFRGEALFSLANISQNLVISTRTEDEDIATKMEFRRDGYPDPNKTLQIPRKIGTTVAVVKLFDALPVRRADLIKRIKGQRAKMLKLLQAYGVLCVGVRFNLIDLRGPVGSPKAKTTTCLQTSQNSKSINETISQIFGSKFLAGLCPMQVDLAETIISSSELKIVEQAGVDKKMWRIEGLISVAPSSETAGKTARDIQFFSINGRPVELPKLSKVIGEVWRNFESVSSGNSKKRPACVLALYLPNCMYDINVSPDKREVLLSDETKIYDSVRKYLDNLWSSQSLGKFTANEVHDASKGDVKDSNSSQVIADLSAKDDCKLDAPPQDDSKLSETATTPSRSSSLPMRRRYSRRNAVTRASLTGNLPSESGRNELFDHIARIQELRNASPTRNSVSFTTNVEKEDSSGITISGRTIAPITTKQNSDQPTSSEQTKWHQTKLSFSPSRASGQKEEIDALNSMTESKTNDAAADDQSDEDISTSE</sequence>
<evidence type="ECO:0000313" key="7">
    <source>
        <dbReference type="Proteomes" id="UP001054902"/>
    </source>
</evidence>
<dbReference type="InterPro" id="IPR014721">
    <property type="entry name" value="Ribsml_uS5_D2-typ_fold_subgr"/>
</dbReference>
<dbReference type="SMART" id="SM01340">
    <property type="entry name" value="DNA_mis_repair"/>
    <property type="match status" value="1"/>
</dbReference>
<dbReference type="Pfam" id="PF02518">
    <property type="entry name" value="HATPase_c"/>
    <property type="match status" value="1"/>
</dbReference>
<name>A0AAD3H1Q0_9STRA</name>
<dbReference type="InterPro" id="IPR020568">
    <property type="entry name" value="Ribosomal_Su5_D2-typ_SF"/>
</dbReference>
<feature type="compositionally biased region" description="Polar residues" evidence="4">
    <location>
        <begin position="470"/>
        <end position="482"/>
    </location>
</feature>
<dbReference type="GO" id="GO:0016887">
    <property type="term" value="F:ATP hydrolysis activity"/>
    <property type="evidence" value="ECO:0007669"/>
    <property type="project" value="InterPro"/>
</dbReference>
<reference evidence="6 7" key="1">
    <citation type="journal article" date="2021" name="Sci. Rep.">
        <title>The genome of the diatom Chaetoceros tenuissimus carries an ancient integrated fragment of an extant virus.</title>
        <authorList>
            <person name="Hongo Y."/>
            <person name="Kimura K."/>
            <person name="Takaki Y."/>
            <person name="Yoshida Y."/>
            <person name="Baba S."/>
            <person name="Kobayashi G."/>
            <person name="Nagasaki K."/>
            <person name="Hano T."/>
            <person name="Tomaru Y."/>
        </authorList>
    </citation>
    <scope>NUCLEOTIDE SEQUENCE [LARGE SCALE GENOMIC DNA]</scope>
    <source>
        <strain evidence="6 7">NIES-3715</strain>
    </source>
</reference>